<dbReference type="KEGG" id="lho:LOOC260_120110"/>
<evidence type="ECO:0000256" key="4">
    <source>
        <dbReference type="ARBA" id="ARBA00022605"/>
    </source>
</evidence>
<reference evidence="10 11" key="1">
    <citation type="submission" date="2014-11" db="EMBL/GenBank/DDBJ databases">
        <title>Complete genome sequence and analysis of Lactobacillus hokkaidonensis LOOC260T.</title>
        <authorList>
            <person name="Tanizawa Y."/>
            <person name="Tohno M."/>
            <person name="Kaminuma E."/>
            <person name="Nakamura Y."/>
            <person name="Arita M."/>
        </authorList>
    </citation>
    <scope>NUCLEOTIDE SEQUENCE [LARGE SCALE GENOMIC DNA]</scope>
    <source>
        <strain evidence="10 11">LOOC260</strain>
    </source>
</reference>
<feature type="binding site" evidence="8">
    <location>
        <position position="347"/>
    </location>
    <ligand>
        <name>phosphoenolpyruvate</name>
        <dbReference type="ChEBI" id="CHEBI:58702"/>
    </ligand>
</feature>
<evidence type="ECO:0000259" key="9">
    <source>
        <dbReference type="Pfam" id="PF00275"/>
    </source>
</evidence>
<gene>
    <name evidence="8 10" type="primary">aroA</name>
    <name evidence="10" type="ORF">LOOC260_120110</name>
</gene>
<comment type="subunit">
    <text evidence="8">Monomer.</text>
</comment>
<feature type="binding site" evidence="8">
    <location>
        <position position="169"/>
    </location>
    <ligand>
        <name>3-phosphoshikimate</name>
        <dbReference type="ChEBI" id="CHEBI:145989"/>
    </ligand>
</feature>
<dbReference type="GO" id="GO:0005737">
    <property type="term" value="C:cytoplasm"/>
    <property type="evidence" value="ECO:0007669"/>
    <property type="project" value="UniProtKB-SubCell"/>
</dbReference>
<dbReference type="InterPro" id="IPR036968">
    <property type="entry name" value="Enolpyruvate_Tfrase_sf"/>
</dbReference>
<evidence type="ECO:0000256" key="7">
    <source>
        <dbReference type="ARBA" id="ARBA00044633"/>
    </source>
</evidence>
<feature type="binding site" evidence="8">
    <location>
        <position position="316"/>
    </location>
    <ligand>
        <name>3-phosphoshikimate</name>
        <dbReference type="ChEBI" id="CHEBI:145989"/>
    </ligand>
</feature>
<comment type="subcellular location">
    <subcellularLocation>
        <location evidence="8">Cytoplasm</location>
    </subcellularLocation>
</comment>
<accession>A0A0A1GW83</accession>
<dbReference type="HOGENOM" id="CLU_024321_0_1_9"/>
<dbReference type="PROSITE" id="PS00104">
    <property type="entry name" value="EPSP_SYNTHASE_1"/>
    <property type="match status" value="1"/>
</dbReference>
<feature type="binding site" evidence="8">
    <location>
        <position position="96"/>
    </location>
    <ligand>
        <name>phosphoenolpyruvate</name>
        <dbReference type="ChEBI" id="CHEBI:58702"/>
    </ligand>
</feature>
<dbReference type="STRING" id="1291742.LOOC260_120110"/>
<feature type="binding site" evidence="8">
    <location>
        <position position="124"/>
    </location>
    <ligand>
        <name>phosphoenolpyruvate</name>
        <dbReference type="ChEBI" id="CHEBI:58702"/>
    </ligand>
</feature>
<dbReference type="GO" id="GO:0008652">
    <property type="term" value="P:amino acid biosynthetic process"/>
    <property type="evidence" value="ECO:0007669"/>
    <property type="project" value="UniProtKB-KW"/>
</dbReference>
<evidence type="ECO:0000256" key="6">
    <source>
        <dbReference type="ARBA" id="ARBA00023141"/>
    </source>
</evidence>
<keyword evidence="5 8" id="KW-0808">Transferase</keyword>
<dbReference type="UniPathway" id="UPA00053">
    <property type="reaction ID" value="UER00089"/>
</dbReference>
<dbReference type="CDD" id="cd01556">
    <property type="entry name" value="EPSP_synthase"/>
    <property type="match status" value="1"/>
</dbReference>
<dbReference type="PROSITE" id="PS00885">
    <property type="entry name" value="EPSP_SYNTHASE_2"/>
    <property type="match status" value="1"/>
</dbReference>
<evidence type="ECO:0000313" key="10">
    <source>
        <dbReference type="EMBL" id="BAP86517.1"/>
    </source>
</evidence>
<dbReference type="HAMAP" id="MF_00210">
    <property type="entry name" value="EPSP_synth"/>
    <property type="match status" value="1"/>
</dbReference>
<dbReference type="PANTHER" id="PTHR21090">
    <property type="entry name" value="AROM/DEHYDROQUINATE SYNTHASE"/>
    <property type="match status" value="1"/>
</dbReference>
<feature type="binding site" evidence="8">
    <location>
        <position position="343"/>
    </location>
    <ligand>
        <name>3-phosphoshikimate</name>
        <dbReference type="ChEBI" id="CHEBI:145989"/>
    </ligand>
</feature>
<evidence type="ECO:0000256" key="8">
    <source>
        <dbReference type="HAMAP-Rule" id="MF_00210"/>
    </source>
</evidence>
<dbReference type="Proteomes" id="UP000031620">
    <property type="component" value="Chromosome"/>
</dbReference>
<evidence type="ECO:0000256" key="3">
    <source>
        <dbReference type="ARBA" id="ARBA00022490"/>
    </source>
</evidence>
<feature type="binding site" evidence="8">
    <location>
        <position position="24"/>
    </location>
    <ligand>
        <name>3-phosphoshikimate</name>
        <dbReference type="ChEBI" id="CHEBI:145989"/>
    </ligand>
</feature>
<dbReference type="EMBL" id="AP014680">
    <property type="protein sequence ID" value="BAP86517.1"/>
    <property type="molecule type" value="Genomic_DNA"/>
</dbReference>
<dbReference type="AlphaFoldDB" id="A0A0A1GW83"/>
<dbReference type="SUPFAM" id="SSF55205">
    <property type="entry name" value="EPT/RTPC-like"/>
    <property type="match status" value="1"/>
</dbReference>
<feature type="binding site" evidence="8">
    <location>
        <position position="391"/>
    </location>
    <ligand>
        <name>phosphoenolpyruvate</name>
        <dbReference type="ChEBI" id="CHEBI:58702"/>
    </ligand>
</feature>
<evidence type="ECO:0000256" key="2">
    <source>
        <dbReference type="ARBA" id="ARBA00009948"/>
    </source>
</evidence>
<comment type="caution">
    <text evidence="8">Lacks conserved residue(s) required for the propagation of feature annotation.</text>
</comment>
<dbReference type="GO" id="GO:0009423">
    <property type="term" value="P:chorismate biosynthetic process"/>
    <property type="evidence" value="ECO:0007669"/>
    <property type="project" value="UniProtKB-UniRule"/>
</dbReference>
<feature type="active site" description="Proton acceptor" evidence="8">
    <location>
        <position position="316"/>
    </location>
</feature>
<keyword evidence="3 8" id="KW-0963">Cytoplasm</keyword>
<evidence type="ECO:0000256" key="1">
    <source>
        <dbReference type="ARBA" id="ARBA00004811"/>
    </source>
</evidence>
<proteinExistence type="inferred from homology"/>
<dbReference type="InterPro" id="IPR006264">
    <property type="entry name" value="EPSP_synthase"/>
</dbReference>
<dbReference type="Pfam" id="PF00275">
    <property type="entry name" value="EPSP_synthase"/>
    <property type="match status" value="1"/>
</dbReference>
<name>A0A0A1GW83_9LACO</name>
<comment type="pathway">
    <text evidence="1 8">Metabolic intermediate biosynthesis; chorismate biosynthesis; chorismate from D-erythrose 4-phosphate and phosphoenolpyruvate: step 6/7.</text>
</comment>
<dbReference type="PANTHER" id="PTHR21090:SF5">
    <property type="entry name" value="PENTAFUNCTIONAL AROM POLYPEPTIDE"/>
    <property type="match status" value="1"/>
</dbReference>
<keyword evidence="6 8" id="KW-0057">Aromatic amino acid biosynthesis</keyword>
<feature type="binding site" evidence="8">
    <location>
        <position position="171"/>
    </location>
    <ligand>
        <name>phosphoenolpyruvate</name>
        <dbReference type="ChEBI" id="CHEBI:58702"/>
    </ligand>
</feature>
<comment type="catalytic activity">
    <reaction evidence="7">
        <text>3-phosphoshikimate + phosphoenolpyruvate = 5-O-(1-carboxyvinyl)-3-phosphoshikimate + phosphate</text>
        <dbReference type="Rhea" id="RHEA:21256"/>
        <dbReference type="ChEBI" id="CHEBI:43474"/>
        <dbReference type="ChEBI" id="CHEBI:57701"/>
        <dbReference type="ChEBI" id="CHEBI:58702"/>
        <dbReference type="ChEBI" id="CHEBI:145989"/>
        <dbReference type="EC" id="2.5.1.19"/>
    </reaction>
    <physiologicalReaction direction="left-to-right" evidence="7">
        <dbReference type="Rhea" id="RHEA:21257"/>
    </physiologicalReaction>
</comment>
<dbReference type="GO" id="GO:0003866">
    <property type="term" value="F:3-phosphoshikimate 1-carboxyvinyltransferase activity"/>
    <property type="evidence" value="ECO:0007669"/>
    <property type="project" value="UniProtKB-UniRule"/>
</dbReference>
<dbReference type="EC" id="2.5.1.19" evidence="8"/>
<dbReference type="NCBIfam" id="TIGR01356">
    <property type="entry name" value="aroA"/>
    <property type="match status" value="1"/>
</dbReference>
<evidence type="ECO:0000256" key="5">
    <source>
        <dbReference type="ARBA" id="ARBA00022679"/>
    </source>
</evidence>
<comment type="function">
    <text evidence="8">Catalyzes the transfer of the enolpyruvyl moiety of phosphoenolpyruvate (PEP) to the 5-hydroxyl of shikimate-3-phosphate (S3P) to produce enolpyruvyl shikimate-3-phosphate and inorganic phosphate.</text>
</comment>
<feature type="binding site" evidence="8">
    <location>
        <position position="171"/>
    </location>
    <ligand>
        <name>3-phosphoshikimate</name>
        <dbReference type="ChEBI" id="CHEBI:145989"/>
    </ligand>
</feature>
<organism evidence="10 11">
    <name type="scientific">Paucilactobacillus hokkaidonensis JCM 18461</name>
    <dbReference type="NCBI Taxonomy" id="1291742"/>
    <lineage>
        <taxon>Bacteria</taxon>
        <taxon>Bacillati</taxon>
        <taxon>Bacillota</taxon>
        <taxon>Bacilli</taxon>
        <taxon>Lactobacillales</taxon>
        <taxon>Lactobacillaceae</taxon>
        <taxon>Paucilactobacillus</taxon>
    </lineage>
</organism>
<dbReference type="GO" id="GO:0009073">
    <property type="term" value="P:aromatic amino acid family biosynthetic process"/>
    <property type="evidence" value="ECO:0007669"/>
    <property type="project" value="UniProtKB-KW"/>
</dbReference>
<protein>
    <recommendedName>
        <fullName evidence="8">3-phosphoshikimate 1-carboxyvinyltransferase</fullName>
        <ecNumber evidence="8">2.5.1.19</ecNumber>
    </recommendedName>
    <alternativeName>
        <fullName evidence="8">5-enolpyruvylshikimate-3-phosphate synthase</fullName>
        <shortName evidence="8">EPSP synthase</shortName>
        <shortName evidence="8">EPSPS</shortName>
    </alternativeName>
</protein>
<evidence type="ECO:0000313" key="11">
    <source>
        <dbReference type="Proteomes" id="UP000031620"/>
    </source>
</evidence>
<comment type="similarity">
    <text evidence="2 8">Belongs to the EPSP synthase family.</text>
</comment>
<sequence>MTTVALPQNNNGLNGTLTVPGDKSISHRSVMFGAVSRGTTIVDHFLFSDDCLRTIAAFKALGVPITTNNEQVTIEGRGGFDNFQKPTHPLDMGNSGTSTRLLLGLLAKQPFDIKMVGDASLSKRPLNRVIEPLTQMGSKITAQANNFLPLTLHVNQKLAGLEYHLPVASAQVKSALIWAGLQADSNSHLTEKLITRDHTEKMLHQFGGTLQQSGKEIEVSPQHDFQGQHLYVPGDISSAAFFIVAGVCVPNSKITLKQVGLNQTRTGILDALTKMGAQFEISNRSTDSEPAGDITIKDQPLHSLTLTQADIPGMVDEVPLIVLAATQAAGTTVISGAQELRVKETDRIATVTQELQKFGADIEQRPDGFVINGGTKLHPADQPLDSHGDHRIGMMLAIANLIAGGAGQLENAEAINISYPTFWQDLAQLQA</sequence>
<dbReference type="Gene3D" id="3.65.10.10">
    <property type="entry name" value="Enolpyruvate transferase domain"/>
    <property type="match status" value="2"/>
</dbReference>
<feature type="binding site" evidence="8">
    <location>
        <position position="23"/>
    </location>
    <ligand>
        <name>phosphoenolpyruvate</name>
        <dbReference type="ChEBI" id="CHEBI:58702"/>
    </ligand>
</feature>
<feature type="domain" description="Enolpyruvate transferase" evidence="9">
    <location>
        <begin position="10"/>
        <end position="426"/>
    </location>
</feature>
<dbReference type="PIRSF" id="PIRSF000505">
    <property type="entry name" value="EPSPS"/>
    <property type="match status" value="1"/>
</dbReference>
<dbReference type="InterPro" id="IPR023193">
    <property type="entry name" value="EPSP_synthase_CS"/>
</dbReference>
<feature type="binding site" evidence="8">
    <location>
        <position position="28"/>
    </location>
    <ligand>
        <name>3-phosphoshikimate</name>
        <dbReference type="ChEBI" id="CHEBI:145989"/>
    </ligand>
</feature>
<feature type="binding site" evidence="8">
    <location>
        <position position="23"/>
    </location>
    <ligand>
        <name>3-phosphoshikimate</name>
        <dbReference type="ChEBI" id="CHEBI:145989"/>
    </ligand>
</feature>
<dbReference type="FunFam" id="3.65.10.10:FF:000005">
    <property type="entry name" value="3-phosphoshikimate 1-carboxyvinyltransferase"/>
    <property type="match status" value="1"/>
</dbReference>
<dbReference type="InterPro" id="IPR013792">
    <property type="entry name" value="RNA3'P_cycl/enolpyr_Trfase_a/b"/>
</dbReference>
<dbReference type="RefSeq" id="WP_041094646.1">
    <property type="nucleotide sequence ID" value="NZ_AP014680.1"/>
</dbReference>
<dbReference type="InterPro" id="IPR001986">
    <property type="entry name" value="Enolpyruvate_Tfrase_dom"/>
</dbReference>
<keyword evidence="4 8" id="KW-0028">Amino-acid biosynthesis</keyword>